<protein>
    <submittedName>
        <fullName evidence="1">Uncharacterized protein</fullName>
    </submittedName>
</protein>
<comment type="caution">
    <text evidence="1">The sequence shown here is derived from an EMBL/GenBank/DDBJ whole genome shotgun (WGS) entry which is preliminary data.</text>
</comment>
<keyword evidence="2" id="KW-1185">Reference proteome</keyword>
<dbReference type="AlphaFoldDB" id="A0A024G0I6"/>
<accession>A0A024G0I6</accession>
<evidence type="ECO:0000313" key="1">
    <source>
        <dbReference type="EMBL" id="CCI40347.1"/>
    </source>
</evidence>
<evidence type="ECO:0000313" key="2">
    <source>
        <dbReference type="Proteomes" id="UP000053237"/>
    </source>
</evidence>
<reference evidence="1 2" key="1">
    <citation type="submission" date="2012-05" db="EMBL/GenBank/DDBJ databases">
        <title>Recombination and specialization in a pathogen metapopulation.</title>
        <authorList>
            <person name="Gardiner A."/>
            <person name="Kemen E."/>
            <person name="Schultz-Larsen T."/>
            <person name="MacLean D."/>
            <person name="Van Oosterhout C."/>
            <person name="Jones J.D.G."/>
        </authorList>
    </citation>
    <scope>NUCLEOTIDE SEQUENCE [LARGE SCALE GENOMIC DNA]</scope>
    <source>
        <strain evidence="1 2">Ac Nc2</strain>
    </source>
</reference>
<dbReference type="Proteomes" id="UP000053237">
    <property type="component" value="Unassembled WGS sequence"/>
</dbReference>
<organism evidence="1 2">
    <name type="scientific">Albugo candida</name>
    <dbReference type="NCBI Taxonomy" id="65357"/>
    <lineage>
        <taxon>Eukaryota</taxon>
        <taxon>Sar</taxon>
        <taxon>Stramenopiles</taxon>
        <taxon>Oomycota</taxon>
        <taxon>Peronosporomycetes</taxon>
        <taxon>Albuginales</taxon>
        <taxon>Albuginaceae</taxon>
        <taxon>Albugo</taxon>
    </lineage>
</organism>
<gene>
    <name evidence="1" type="ORF">BN9_011310</name>
</gene>
<name>A0A024G0I6_9STRA</name>
<dbReference type="EMBL" id="CAIX01000008">
    <property type="protein sequence ID" value="CCI40347.1"/>
    <property type="molecule type" value="Genomic_DNA"/>
</dbReference>
<sequence>MREDSTCFSYHRSKGALAHRTLKSRKLATKHFEFQNKFNLNFRLREIHLELFHSREILLVASKAKIAIRSLYSQFYTCIGRNFGRMNQKVHVLQCSWVITFARAEKRLSDYICDSTVANIASSITFQDSRTSVSEASSVASKPIMIKRCVLIDNVIPA</sequence>
<dbReference type="InParanoid" id="A0A024G0I6"/>
<proteinExistence type="predicted"/>